<feature type="domain" description="L,D-TPase catalytic" evidence="8">
    <location>
        <begin position="239"/>
        <end position="415"/>
    </location>
</feature>
<dbReference type="PANTHER" id="PTHR41533:SF2">
    <property type="entry name" value="BLR7131 PROTEIN"/>
    <property type="match status" value="1"/>
</dbReference>
<evidence type="ECO:0000256" key="2">
    <source>
        <dbReference type="ARBA" id="ARBA00005992"/>
    </source>
</evidence>
<dbReference type="InterPro" id="IPR045380">
    <property type="entry name" value="LD_TPept_scaffold_dom"/>
</dbReference>
<evidence type="ECO:0000256" key="7">
    <source>
        <dbReference type="PROSITE-ProRule" id="PRU01373"/>
    </source>
</evidence>
<dbReference type="InterPro" id="IPR038063">
    <property type="entry name" value="Transpep_catalytic_dom"/>
</dbReference>
<keyword evidence="4 7" id="KW-0133">Cell shape</keyword>
<reference evidence="9 10" key="1">
    <citation type="submission" date="2018-11" db="EMBL/GenBank/DDBJ databases">
        <title>Proposal to divide the Flavobacteriaceae and reorganize its genera based on Amino Acid Identity values calculated from whole genome sequences.</title>
        <authorList>
            <person name="Nicholson A.C."/>
            <person name="Gulvik C.A."/>
            <person name="Whitney A.M."/>
            <person name="Humrighouse B.W."/>
            <person name="Bell M."/>
            <person name="Holmes B."/>
            <person name="Steigerwalt A."/>
            <person name="Villarma A."/>
            <person name="Sheth M."/>
            <person name="Batra D."/>
            <person name="Pryor J."/>
            <person name="Bernardet J.-F."/>
            <person name="Hugo C."/>
            <person name="Kampfer P."/>
            <person name="Newman J."/>
            <person name="Mcquiston J.R."/>
        </authorList>
    </citation>
    <scope>NUCLEOTIDE SEQUENCE [LARGE SCALE GENOMIC DNA]</scope>
    <source>
        <strain evidence="9 10">G0235</strain>
    </source>
</reference>
<accession>A0ABX9X813</accession>
<evidence type="ECO:0000256" key="6">
    <source>
        <dbReference type="ARBA" id="ARBA00023316"/>
    </source>
</evidence>
<keyword evidence="10" id="KW-1185">Reference proteome</keyword>
<evidence type="ECO:0000256" key="1">
    <source>
        <dbReference type="ARBA" id="ARBA00004752"/>
    </source>
</evidence>
<keyword evidence="3" id="KW-0808">Transferase</keyword>
<dbReference type="SUPFAM" id="SSF141523">
    <property type="entry name" value="L,D-transpeptidase catalytic domain-like"/>
    <property type="match status" value="1"/>
</dbReference>
<feature type="active site" description="Proton donor/acceptor" evidence="7">
    <location>
        <position position="370"/>
    </location>
</feature>
<protein>
    <submittedName>
        <fullName evidence="9">L,D-transpeptidase</fullName>
    </submittedName>
</protein>
<dbReference type="InterPro" id="IPR005490">
    <property type="entry name" value="LD_TPept_cat_dom"/>
</dbReference>
<evidence type="ECO:0000256" key="3">
    <source>
        <dbReference type="ARBA" id="ARBA00022679"/>
    </source>
</evidence>
<dbReference type="Pfam" id="PF20142">
    <property type="entry name" value="Scaffold"/>
    <property type="match status" value="1"/>
</dbReference>
<feature type="active site" description="Nucleophile" evidence="7">
    <location>
        <position position="389"/>
    </location>
</feature>
<comment type="similarity">
    <text evidence="2">Belongs to the YkuD family.</text>
</comment>
<organism evidence="9 10">
    <name type="scientific">Chryseobacterium cucumeris</name>
    <dbReference type="NCBI Taxonomy" id="1813611"/>
    <lineage>
        <taxon>Bacteria</taxon>
        <taxon>Pseudomonadati</taxon>
        <taxon>Bacteroidota</taxon>
        <taxon>Flavobacteriia</taxon>
        <taxon>Flavobacteriales</taxon>
        <taxon>Weeksellaceae</taxon>
        <taxon>Chryseobacterium group</taxon>
        <taxon>Chryseobacterium</taxon>
    </lineage>
</organism>
<name>A0ABX9X813_9FLAO</name>
<dbReference type="PROSITE" id="PS52029">
    <property type="entry name" value="LD_TPASE"/>
    <property type="match status" value="1"/>
</dbReference>
<keyword evidence="6 7" id="KW-0961">Cell wall biogenesis/degradation</keyword>
<dbReference type="EMBL" id="RJTW01000004">
    <property type="protein sequence ID" value="ROH94222.1"/>
    <property type="molecule type" value="Genomic_DNA"/>
</dbReference>
<dbReference type="PANTHER" id="PTHR41533">
    <property type="entry name" value="L,D-TRANSPEPTIDASE HI_1667-RELATED"/>
    <property type="match status" value="1"/>
</dbReference>
<proteinExistence type="inferred from homology"/>
<evidence type="ECO:0000256" key="4">
    <source>
        <dbReference type="ARBA" id="ARBA00022960"/>
    </source>
</evidence>
<comment type="caution">
    <text evidence="9">The sequence shown here is derived from an EMBL/GenBank/DDBJ whole genome shotgun (WGS) entry which is preliminary data.</text>
</comment>
<dbReference type="Pfam" id="PF03734">
    <property type="entry name" value="YkuD"/>
    <property type="match status" value="1"/>
</dbReference>
<evidence type="ECO:0000313" key="9">
    <source>
        <dbReference type="EMBL" id="ROH94222.1"/>
    </source>
</evidence>
<dbReference type="InterPro" id="IPR052905">
    <property type="entry name" value="LD-transpeptidase_YkuD-like"/>
</dbReference>
<evidence type="ECO:0000256" key="5">
    <source>
        <dbReference type="ARBA" id="ARBA00022984"/>
    </source>
</evidence>
<evidence type="ECO:0000259" key="8">
    <source>
        <dbReference type="PROSITE" id="PS52029"/>
    </source>
</evidence>
<dbReference type="CDD" id="cd16913">
    <property type="entry name" value="YkuD_like"/>
    <property type="match status" value="1"/>
</dbReference>
<comment type="pathway">
    <text evidence="1 7">Cell wall biogenesis; peptidoglycan biosynthesis.</text>
</comment>
<dbReference type="Proteomes" id="UP000281899">
    <property type="component" value="Unassembled WGS sequence"/>
</dbReference>
<dbReference type="Gene3D" id="2.40.440.10">
    <property type="entry name" value="L,D-transpeptidase catalytic domain-like"/>
    <property type="match status" value="1"/>
</dbReference>
<sequence>MNLEFYMIKFGIMKNLLNWIAVIFGITFFSGQDVSSVNQIELVLSNKTELSELNFPKSVNQFYKQHQFEYVWTHSTIKQDLLQDAILLLKDAGKKGLSAKDYHQENLTNERLNTLRNQPEQTNTKDNAVTDILMTDALITFINDLHFGKYNPFFSSSFIDSNDDIEGFQAGEILYQAVKKGDLSKAVLDVEPKIKEYIDLQNYLNMIFKGNSVSNQESEIKKIAINMERLRWMDVSRDVYLLVNIPSYSLDFVQKDKILTYNVIVGKPSTPSPVLKSTVDYFTTGPDWKVPQNIFIKEMLPKIVKNSQYLEEHHYSLYNRSGKAIPVTSSNLKQVYKNPYQYSIRQSSGCDNALGAVVFRFSNSYGVYLHDTSQKQLFGKSQRALSHGCIRVEKAGELAGELLKYDGAANEIPLMKSLMDRYERKDFVLRQPVPIMITYLTCRIKNGQLVFYNDIYNLDPILESKLQFK</sequence>
<gene>
    <name evidence="9" type="ORF">EGI15_06950</name>
</gene>
<keyword evidence="5 7" id="KW-0573">Peptidoglycan synthesis</keyword>
<evidence type="ECO:0000313" key="10">
    <source>
        <dbReference type="Proteomes" id="UP000281899"/>
    </source>
</evidence>